<dbReference type="AlphaFoldDB" id="B0TX00"/>
<name>B0TX00_FRAP2</name>
<proteinExistence type="predicted"/>
<keyword evidence="1" id="KW-0812">Transmembrane</keyword>
<sequence length="178" mass="20412">MWRFGYVAHHIYLENTFSYDGFISGAAFITVCGLLFSRKRYIDFNDNVFSRDALILFATFFVFAFIYIFTIKYNFDCVAAFGHFFIALQIVIYPLLLLFTISAFLYRFSICLSAFAISMALFIVENAVFILNAMTGVVKHEVAIEEISFASVSIVLSCIAVFMLTRAKRIYMESKKNV</sequence>
<dbReference type="HOGENOM" id="CLU_103701_0_0_6"/>
<feature type="transmembrane region" description="Helical" evidence="1">
    <location>
        <begin position="112"/>
        <end position="135"/>
    </location>
</feature>
<dbReference type="EMBL" id="CP000937">
    <property type="protein sequence ID" value="ABZ87258.1"/>
    <property type="molecule type" value="Genomic_DNA"/>
</dbReference>
<accession>B0TX00</accession>
<keyword evidence="1" id="KW-0472">Membrane</keyword>
<reference evidence="2" key="1">
    <citation type="submission" date="2009-01" db="EMBL/GenBank/DDBJ databases">
        <title>Complete sequence of chromosome of Francisella philomiragia subsp. philomiragia ATCC 25017.</title>
        <authorList>
            <consortium name="US DOE Joint Genome Institute"/>
            <person name="Copeland A."/>
            <person name="Lucas S."/>
            <person name="Lapidus A."/>
            <person name="Barry K."/>
            <person name="Detter J.C."/>
            <person name="Glavina del Rio T."/>
            <person name="Hammon N."/>
            <person name="Israni S."/>
            <person name="Dalin E."/>
            <person name="Tice H."/>
            <person name="Pitluck S."/>
            <person name="Chain P."/>
            <person name="Malfatti S."/>
            <person name="Shin M."/>
            <person name="Vergez L."/>
            <person name="Schmutz J."/>
            <person name="Larimer F."/>
            <person name="Land M."/>
            <person name="Hauser L."/>
            <person name="Richardson P."/>
        </authorList>
    </citation>
    <scope>NUCLEOTIDE SEQUENCE</scope>
    <source>
        <strain evidence="2">ATCC 25017</strain>
    </source>
</reference>
<feature type="transmembrane region" description="Helical" evidence="1">
    <location>
        <begin position="16"/>
        <end position="36"/>
    </location>
</feature>
<gene>
    <name evidence="2" type="ordered locus">Fphi_1036</name>
</gene>
<dbReference type="KEGG" id="fph:Fphi_1036"/>
<keyword evidence="1" id="KW-1133">Transmembrane helix</keyword>
<feature type="transmembrane region" description="Helical" evidence="1">
    <location>
        <begin position="48"/>
        <end position="69"/>
    </location>
</feature>
<protein>
    <submittedName>
        <fullName evidence="2">Conserved hypothetical membrane protein</fullName>
    </submittedName>
</protein>
<organism evidence="2">
    <name type="scientific">Francisella philomiragia subsp. philomiragia (strain ATCC 25017 / CCUG 19701 / FSC 153 / O#319-036)</name>
    <dbReference type="NCBI Taxonomy" id="484022"/>
    <lineage>
        <taxon>Bacteria</taxon>
        <taxon>Pseudomonadati</taxon>
        <taxon>Pseudomonadota</taxon>
        <taxon>Gammaproteobacteria</taxon>
        <taxon>Thiotrichales</taxon>
        <taxon>Francisellaceae</taxon>
        <taxon>Francisella</taxon>
    </lineage>
</organism>
<evidence type="ECO:0000256" key="1">
    <source>
        <dbReference type="SAM" id="Phobius"/>
    </source>
</evidence>
<feature type="transmembrane region" description="Helical" evidence="1">
    <location>
        <begin position="81"/>
        <end position="105"/>
    </location>
</feature>
<evidence type="ECO:0000313" key="2">
    <source>
        <dbReference type="EMBL" id="ABZ87258.1"/>
    </source>
</evidence>
<feature type="transmembrane region" description="Helical" evidence="1">
    <location>
        <begin position="147"/>
        <end position="165"/>
    </location>
</feature>